<name>A0A1W1YBN7_9FLAO</name>
<gene>
    <name evidence="1" type="ORF">SAMN06296427_101237</name>
</gene>
<evidence type="ECO:0000313" key="2">
    <source>
        <dbReference type="Proteomes" id="UP000192393"/>
    </source>
</evidence>
<dbReference type="EMBL" id="FWXS01000001">
    <property type="protein sequence ID" value="SMC33630.1"/>
    <property type="molecule type" value="Genomic_DNA"/>
</dbReference>
<organism evidence="1 2">
    <name type="scientific">Moheibacter sediminis</name>
    <dbReference type="NCBI Taxonomy" id="1434700"/>
    <lineage>
        <taxon>Bacteria</taxon>
        <taxon>Pseudomonadati</taxon>
        <taxon>Bacteroidota</taxon>
        <taxon>Flavobacteriia</taxon>
        <taxon>Flavobacteriales</taxon>
        <taxon>Weeksellaceae</taxon>
        <taxon>Moheibacter</taxon>
    </lineage>
</organism>
<keyword evidence="2" id="KW-1185">Reference proteome</keyword>
<proteinExistence type="predicted"/>
<reference evidence="1 2" key="1">
    <citation type="submission" date="2017-04" db="EMBL/GenBank/DDBJ databases">
        <authorList>
            <person name="Afonso C.L."/>
            <person name="Miller P.J."/>
            <person name="Scott M.A."/>
            <person name="Spackman E."/>
            <person name="Goraichik I."/>
            <person name="Dimitrov K.M."/>
            <person name="Suarez D.L."/>
            <person name="Swayne D.E."/>
        </authorList>
    </citation>
    <scope>NUCLEOTIDE SEQUENCE [LARGE SCALE GENOMIC DNA]</scope>
    <source>
        <strain evidence="1 2">CGMCC 1.12708</strain>
    </source>
</reference>
<accession>A0A1W1YBN7</accession>
<evidence type="ECO:0000313" key="1">
    <source>
        <dbReference type="EMBL" id="SMC33630.1"/>
    </source>
</evidence>
<dbReference type="Proteomes" id="UP000192393">
    <property type="component" value="Unassembled WGS sequence"/>
</dbReference>
<sequence length="1135" mass="132893">MKPDNFIRDLFKARDTLNFLMSIKVSSYRDVSKKIDLSMKHPLAKKLIKEGGLPKSYQDIITGDKLKFTGNLDGELAWLVKSILPFSEEINKFFIYENEVEKSILMSDFDKAKKIIDDINVNVCYSFWSMEILFSLVGSKGDEKNWTLLKELNSNLKHPISQIFLEFYSKKAEKEVTAFQYMKDLENLISGLDQETSEYFLLNLGDVFNNSYKSFSLILFLSCKLSVIDKYLLLIEVLYHLSNDIQYHSLIENVLIDLDKAKITDFRINRLREIIVNKIVEDFNEEILSLFDIYSKGQYSESKIKSIELIKKYPTAIELYETYTKCIIELKEGYSSPNISSEIDAILKSLYELYSKGERFYEARENLIKYYLSFSKIGFFKQLISLVVGVSGYELTNNLIEKRYFFYSFYSNPNIITWDGFRQTLKFGDVDVEKHISLKINYALGKDNYEIIDKIEIPEVKKDLYKSRIGDMFEKQDISFLLKLISNENLSIFFYDEVLIYTCKVHLKEHNFSQLLTLLVNSYFKNTYLLKKLDLNSIVEIIINENYNIENLTLDLPIFFHIVDTSTYFLFASLDEYLTSISIEKPSEIVISENNELKEKQIFLLENVCSLAVLNNFYAIFENDDDVINERIKILRKLISINQASIDKYYEEIAFLLRKKSIDSTLQNYNDGKISLNFNRIKEDKNNNLEISFNRFIKLKNYSQKNNLELVEPDVLLNMYLSELETSPSNKLQDASYLAFKSIVFEATNLFLFSKEHGLDGDLSTRIRHGVLENQLRRVFSSNMLVSIKNNDIYNDIQYWKTLCEENEYRDEISNGIQAELKIFSEKIDDLILNIKNEYLQIQSYKHTKKAKGLFNYNFSEEFLWVAFNEVKNTIDDYSEFQNYWFSMLKTHTENILKKIASFIREEVNNEFNKIIDELDKMISDIPFIGGSVHSELKQKINYSKTQVGNELFEVSKWFKLTSYFDDSTLDIETIIHTALEIINYNSSIKIEPKIEIPENLLVENGYSYIEIFKILLENTIKHSKLSNDLVNLVICTSEFSLLNNNSILAFNIEVSNNTQERKEDVIPKVNYVVNNWNSSFINVNREGGSGYQKINRILKYDIKANDSNIKFNILEDSFKVILEIKLIYKPVNLQ</sequence>
<dbReference type="RefSeq" id="WP_084015450.1">
    <property type="nucleotide sequence ID" value="NZ_FWXS01000001.1"/>
</dbReference>
<dbReference type="OrthoDB" id="7833808at2"/>
<dbReference type="STRING" id="1434700.SAMN06296427_101237"/>
<dbReference type="AlphaFoldDB" id="A0A1W1YBN7"/>
<protein>
    <submittedName>
        <fullName evidence="1">Uncharacterized protein</fullName>
    </submittedName>
</protein>